<dbReference type="PANTHER" id="PTHR21074:SF0">
    <property type="entry name" value="IQ AND UBIQUITIN-LIKE DOMAIN-CONTAINING PROTEIN"/>
    <property type="match status" value="1"/>
</dbReference>
<dbReference type="InterPro" id="IPR037695">
    <property type="entry name" value="IQUB"/>
</dbReference>
<dbReference type="Pfam" id="PF25805">
    <property type="entry name" value="IQUB"/>
    <property type="match status" value="1"/>
</dbReference>
<evidence type="ECO:0000259" key="2">
    <source>
        <dbReference type="Pfam" id="PF25805"/>
    </source>
</evidence>
<feature type="domain" description="IQ motif and ubiquitin-like" evidence="2">
    <location>
        <begin position="509"/>
        <end position="642"/>
    </location>
</feature>
<gene>
    <name evidence="3" type="ORF">ABMA28_001536</name>
</gene>
<protein>
    <recommendedName>
        <fullName evidence="2">IQ motif and ubiquitin-like domain-containing protein</fullName>
    </recommendedName>
</protein>
<dbReference type="PANTHER" id="PTHR21074">
    <property type="entry name" value="IQ AND UBIQUITIN-LIKE DOMAIN-CONTAINING PROTEIN"/>
    <property type="match status" value="1"/>
</dbReference>
<name>A0ABD0T203_LOXSC</name>
<organism evidence="3 4">
    <name type="scientific">Loxostege sticticalis</name>
    <name type="common">Beet webworm moth</name>
    <dbReference type="NCBI Taxonomy" id="481309"/>
    <lineage>
        <taxon>Eukaryota</taxon>
        <taxon>Metazoa</taxon>
        <taxon>Ecdysozoa</taxon>
        <taxon>Arthropoda</taxon>
        <taxon>Hexapoda</taxon>
        <taxon>Insecta</taxon>
        <taxon>Pterygota</taxon>
        <taxon>Neoptera</taxon>
        <taxon>Endopterygota</taxon>
        <taxon>Lepidoptera</taxon>
        <taxon>Glossata</taxon>
        <taxon>Ditrysia</taxon>
        <taxon>Pyraloidea</taxon>
        <taxon>Crambidae</taxon>
        <taxon>Pyraustinae</taxon>
        <taxon>Loxostege</taxon>
    </lineage>
</organism>
<reference evidence="3 4" key="1">
    <citation type="submission" date="2024-06" db="EMBL/GenBank/DDBJ databases">
        <title>A chromosome-level genome assembly of beet webworm, Loxostege sticticalis.</title>
        <authorList>
            <person name="Zhang Y."/>
        </authorList>
    </citation>
    <scope>NUCLEOTIDE SEQUENCE [LARGE SCALE GENOMIC DNA]</scope>
    <source>
        <strain evidence="3">AQ028</strain>
        <tissue evidence="3">Male pupae</tissue>
    </source>
</reference>
<evidence type="ECO:0000313" key="4">
    <source>
        <dbReference type="Proteomes" id="UP001549921"/>
    </source>
</evidence>
<sequence>MEVRKTVGIAPNPDCVKGVVACQCELGREKLLTAPPYKRVSSPQGDDSKSRYPTAPCARETEQYKCPISHILVTFKSPLHPNEVFNKVFPANTPVKFVKRKLAKLLAVSNSNLLLTKNRTVLKETSLLSDLKADPVGNLVIDVFTKNSEDFTLSSIPKESYVHELLHAVIPKKKTMPFIAIKFRVRNQNGIFTRSYHSIMKVHEIKKNLGGLFQVDPDNLVLLRGENPLKDRMALLDLDYDKYGIVEVELLTKNNEKLNLDKLYKELPIHDVLSVMVPFGHTLKQINVEIFSEPMKKPYLGGYKNVHTGIEYHHAYTQTPQKPEKLPPDNKNCRDTQTAEEREKIYDTNYSRATQMNTVHAYIPNVNDKILVPRPYETYEQMIIRLNHNHFANVIQRAFRHHQFRQKVDRWLRVCRERIERMKEEERLEREAIERRLRRDLITKTFPKTREDFDQLYAMVDRWKHAEIARISQLHSKGPKIAEFTLLLDKEVELLRCIEAYRVKVKEDSKKIKEKKFLEEISKPVAWFGRDGKLVSMDTIEIQKARKLKELYNSFIREDMEVKERMELLVDMKFALQEFRHPLAEEVITLLDQECDLLVRRCNNYQIEFLRRRIAATVFQLLKTSELNSGVTKCKDIRDYRKMDNSRLHFCEMCHQVKAHTDFPLNAKMSGFLVCTSCSWKDVSERLWVDMTPYKLILRAVQRDERRRKCWGSLAFVLQEKDIYFIVDKLWHSHSAISECNDMTELRLCRWRVQEDWSPWNCFLVTVQEMKAHLKLEAPEEVYDEELVQKVANKHKLAKANFEQLMSVNKRFTETGQWQGIRAPAVAHTDAVEPI</sequence>
<evidence type="ECO:0000313" key="3">
    <source>
        <dbReference type="EMBL" id="KAL0832039.1"/>
    </source>
</evidence>
<feature type="compositionally biased region" description="Basic and acidic residues" evidence="1">
    <location>
        <begin position="322"/>
        <end position="338"/>
    </location>
</feature>
<comment type="caution">
    <text evidence="3">The sequence shown here is derived from an EMBL/GenBank/DDBJ whole genome shotgun (WGS) entry which is preliminary data.</text>
</comment>
<dbReference type="InterPro" id="IPR029071">
    <property type="entry name" value="Ubiquitin-like_domsf"/>
</dbReference>
<accession>A0ABD0T203</accession>
<dbReference type="SUPFAM" id="SSF54236">
    <property type="entry name" value="Ubiquitin-like"/>
    <property type="match status" value="1"/>
</dbReference>
<dbReference type="Proteomes" id="UP001549921">
    <property type="component" value="Unassembled WGS sequence"/>
</dbReference>
<dbReference type="AlphaFoldDB" id="A0ABD0T203"/>
<dbReference type="EMBL" id="JBEDNZ010000011">
    <property type="protein sequence ID" value="KAL0832039.1"/>
    <property type="molecule type" value="Genomic_DNA"/>
</dbReference>
<dbReference type="InterPro" id="IPR057887">
    <property type="entry name" value="IQUB_helical"/>
</dbReference>
<evidence type="ECO:0000256" key="1">
    <source>
        <dbReference type="SAM" id="MobiDB-lite"/>
    </source>
</evidence>
<feature type="region of interest" description="Disordered" evidence="1">
    <location>
        <begin position="318"/>
        <end position="338"/>
    </location>
</feature>
<proteinExistence type="predicted"/>